<reference evidence="1" key="1">
    <citation type="submission" date="2022-01" db="EMBL/GenBank/DDBJ databases">
        <title>Novel bile acid biosynthetic pathways are enriched in the microbiome of centenarians.</title>
        <authorList>
            <person name="Sato Y."/>
            <person name="Atarashi K."/>
            <person name="Plichta R.D."/>
            <person name="Arai Y."/>
            <person name="Sasajima S."/>
            <person name="Kearney M.S."/>
            <person name="Suda W."/>
            <person name="Takeshita K."/>
            <person name="Sasaki T."/>
            <person name="Okamoto S."/>
            <person name="Skelly N.A."/>
            <person name="Okamura Y."/>
            <person name="Vlamakis H."/>
            <person name="Li Y."/>
            <person name="Tanoue T."/>
            <person name="Takei H."/>
            <person name="Nittono H."/>
            <person name="Narushima S."/>
            <person name="Irie J."/>
            <person name="Itoh H."/>
            <person name="Moriya K."/>
            <person name="Sugiura Y."/>
            <person name="Suematsu M."/>
            <person name="Moritoki N."/>
            <person name="Shibata S."/>
            <person name="Littman R.D."/>
            <person name="Fischbach A.M."/>
            <person name="Uwamino Y."/>
            <person name="Inoue T."/>
            <person name="Honda A."/>
            <person name="Hattori M."/>
            <person name="Murai T."/>
            <person name="Xavier J.R."/>
            <person name="Hirose N."/>
            <person name="Honda K."/>
        </authorList>
    </citation>
    <scope>NUCLEOTIDE SEQUENCE</scope>
    <source>
        <strain evidence="1">CE91-St12</strain>
    </source>
</reference>
<dbReference type="InterPro" id="IPR017034">
    <property type="entry name" value="Abi_system_AbiD/AbiF"/>
</dbReference>
<name>A0AA37N6H0_BACUN</name>
<dbReference type="Pfam" id="PF07751">
    <property type="entry name" value="Abi_2"/>
    <property type="match status" value="1"/>
</dbReference>
<evidence type="ECO:0000313" key="1">
    <source>
        <dbReference type="EMBL" id="GKH12021.1"/>
    </source>
</evidence>
<protein>
    <submittedName>
        <fullName evidence="1">CAAX amino protease</fullName>
    </submittedName>
</protein>
<dbReference type="AlphaFoldDB" id="A0AA37N6H0"/>
<comment type="caution">
    <text evidence="1">The sequence shown here is derived from an EMBL/GenBank/DDBJ whole genome shotgun (WGS) entry which is preliminary data.</text>
</comment>
<dbReference type="PIRSF" id="PIRSF034934">
    <property type="entry name" value="AbiF_AbiD"/>
    <property type="match status" value="1"/>
</dbReference>
<keyword evidence="1" id="KW-0645">Protease</keyword>
<keyword evidence="1" id="KW-0378">Hydrolase</keyword>
<dbReference type="GO" id="GO:0006508">
    <property type="term" value="P:proteolysis"/>
    <property type="evidence" value="ECO:0007669"/>
    <property type="project" value="UniProtKB-KW"/>
</dbReference>
<organism evidence="1 2">
    <name type="scientific">Bacteroides uniformis</name>
    <dbReference type="NCBI Taxonomy" id="820"/>
    <lineage>
        <taxon>Bacteria</taxon>
        <taxon>Pseudomonadati</taxon>
        <taxon>Bacteroidota</taxon>
        <taxon>Bacteroidia</taxon>
        <taxon>Bacteroidales</taxon>
        <taxon>Bacteroidaceae</taxon>
        <taxon>Bacteroides</taxon>
    </lineage>
</organism>
<dbReference type="InterPro" id="IPR011664">
    <property type="entry name" value="Abi_system_AbiD/AbiF-like"/>
</dbReference>
<evidence type="ECO:0000313" key="2">
    <source>
        <dbReference type="Proteomes" id="UP001055048"/>
    </source>
</evidence>
<accession>A0AA37N6H0</accession>
<proteinExistence type="predicted"/>
<dbReference type="EMBL" id="BQNL01000001">
    <property type="protein sequence ID" value="GKH12021.1"/>
    <property type="molecule type" value="Genomic_DNA"/>
</dbReference>
<dbReference type="Proteomes" id="UP001055048">
    <property type="component" value="Unassembled WGS sequence"/>
</dbReference>
<dbReference type="GO" id="GO:0008233">
    <property type="term" value="F:peptidase activity"/>
    <property type="evidence" value="ECO:0007669"/>
    <property type="project" value="UniProtKB-KW"/>
</dbReference>
<sequence length="336" mass="40249">MFNDNSTRLAYRKICRRVILFYNGMANKKSRSIEEQIELLKQRGMIVGDEIFAARHLAHISYYRLKGYWWDMQYDKTRHLFQPDSNLEDVVTRYYFDKELRLILFDAIETIEITLRTKMIYHLSQSYGGLWYRDPKLFADAAFHAQHLKELMEEFLRSNEIFVKDYKRKHLVTNTEGERILDEYPDAWIIFEVATFGTLSKIYKNLNHQLPEKSAIANDMGLNLHSELSGWLEAISYMRNIIAHHSRVWSRNMVKRPCEIRNPRMAWLSRPLTEVQQKKPFYVITAMLYLCNAIDEGHTFKEKLLALFKEYADVPIYKIGFFNRWEEEPIWKKMSE</sequence>
<gene>
    <name evidence="1" type="ORF">CE91St12_02310</name>
</gene>